<comment type="caution">
    <text evidence="8">The sequence shown here is derived from an EMBL/GenBank/DDBJ whole genome shotgun (WGS) entry which is preliminary data.</text>
</comment>
<reference evidence="8 9" key="1">
    <citation type="submission" date="2018-11" db="EMBL/GenBank/DDBJ databases">
        <title>Genomic Encyclopedia of Type Strains, Phase IV (KMG-IV): sequencing the most valuable type-strain genomes for metagenomic binning, comparative biology and taxonomic classification.</title>
        <authorList>
            <person name="Goeker M."/>
        </authorList>
    </citation>
    <scope>NUCLEOTIDE SEQUENCE [LARGE SCALE GENOMIC DNA]</scope>
    <source>
        <strain evidence="8 9">DSM 104731</strain>
    </source>
</reference>
<feature type="transmembrane region" description="Helical" evidence="6">
    <location>
        <begin position="222"/>
        <end position="245"/>
    </location>
</feature>
<evidence type="ECO:0000256" key="1">
    <source>
        <dbReference type="ARBA" id="ARBA00004141"/>
    </source>
</evidence>
<keyword evidence="4 6" id="KW-1133">Transmembrane helix</keyword>
<feature type="transmembrane region" description="Helical" evidence="6">
    <location>
        <begin position="12"/>
        <end position="33"/>
    </location>
</feature>
<comment type="similarity">
    <text evidence="2">Belongs to the EamA transporter family.</text>
</comment>
<gene>
    <name evidence="8" type="ORF">EDD53_1610</name>
</gene>
<feature type="transmembrane region" description="Helical" evidence="6">
    <location>
        <begin position="135"/>
        <end position="157"/>
    </location>
</feature>
<comment type="subcellular location">
    <subcellularLocation>
        <location evidence="1">Membrane</location>
        <topology evidence="1">Multi-pass membrane protein</topology>
    </subcellularLocation>
</comment>
<evidence type="ECO:0000256" key="3">
    <source>
        <dbReference type="ARBA" id="ARBA00022692"/>
    </source>
</evidence>
<keyword evidence="9" id="KW-1185">Reference proteome</keyword>
<dbReference type="AlphaFoldDB" id="A0A3N4U8Z0"/>
<dbReference type="PANTHER" id="PTHR32322">
    <property type="entry name" value="INNER MEMBRANE TRANSPORTER"/>
    <property type="match status" value="1"/>
</dbReference>
<protein>
    <submittedName>
        <fullName evidence="8">EamA-like transporter family protein</fullName>
    </submittedName>
</protein>
<organism evidence="8 9">
    <name type="scientific">Pacificibacter maritimus</name>
    <dbReference type="NCBI Taxonomy" id="762213"/>
    <lineage>
        <taxon>Bacteria</taxon>
        <taxon>Pseudomonadati</taxon>
        <taxon>Pseudomonadota</taxon>
        <taxon>Alphaproteobacteria</taxon>
        <taxon>Rhodobacterales</taxon>
        <taxon>Roseobacteraceae</taxon>
        <taxon>Pacificibacter</taxon>
    </lineage>
</organism>
<dbReference type="InterPro" id="IPR037185">
    <property type="entry name" value="EmrE-like"/>
</dbReference>
<evidence type="ECO:0000256" key="6">
    <source>
        <dbReference type="SAM" id="Phobius"/>
    </source>
</evidence>
<proteinExistence type="inferred from homology"/>
<dbReference type="SUPFAM" id="SSF103481">
    <property type="entry name" value="Multidrug resistance efflux transporter EmrE"/>
    <property type="match status" value="1"/>
</dbReference>
<evidence type="ECO:0000313" key="9">
    <source>
        <dbReference type="Proteomes" id="UP000269689"/>
    </source>
</evidence>
<dbReference type="RefSeq" id="WP_342772300.1">
    <property type="nucleotide sequence ID" value="NZ_RKQK01000002.1"/>
</dbReference>
<dbReference type="InterPro" id="IPR000620">
    <property type="entry name" value="EamA_dom"/>
</dbReference>
<evidence type="ECO:0000259" key="7">
    <source>
        <dbReference type="Pfam" id="PF00892"/>
    </source>
</evidence>
<feature type="domain" description="EamA" evidence="7">
    <location>
        <begin position="161"/>
        <end position="297"/>
    </location>
</feature>
<keyword evidence="5 6" id="KW-0472">Membrane</keyword>
<name>A0A3N4U8Z0_9RHOB</name>
<dbReference type="Pfam" id="PF00892">
    <property type="entry name" value="EamA"/>
    <property type="match status" value="2"/>
</dbReference>
<feature type="transmembrane region" description="Helical" evidence="6">
    <location>
        <begin position="39"/>
        <end position="63"/>
    </location>
</feature>
<dbReference type="EMBL" id="RKQK01000002">
    <property type="protein sequence ID" value="RPE67206.1"/>
    <property type="molecule type" value="Genomic_DNA"/>
</dbReference>
<feature type="transmembrane region" description="Helical" evidence="6">
    <location>
        <begin position="192"/>
        <end position="210"/>
    </location>
</feature>
<evidence type="ECO:0000256" key="5">
    <source>
        <dbReference type="ARBA" id="ARBA00023136"/>
    </source>
</evidence>
<feature type="transmembrane region" description="Helical" evidence="6">
    <location>
        <begin position="163"/>
        <end position="180"/>
    </location>
</feature>
<dbReference type="Proteomes" id="UP000269689">
    <property type="component" value="Unassembled WGS sequence"/>
</dbReference>
<feature type="domain" description="EamA" evidence="7">
    <location>
        <begin position="15"/>
        <end position="146"/>
    </location>
</feature>
<accession>A0A3N4U8Z0</accession>
<evidence type="ECO:0000256" key="2">
    <source>
        <dbReference type="ARBA" id="ARBA00007362"/>
    </source>
</evidence>
<dbReference type="PANTHER" id="PTHR32322:SF2">
    <property type="entry name" value="EAMA DOMAIN-CONTAINING PROTEIN"/>
    <property type="match status" value="1"/>
</dbReference>
<dbReference type="InterPro" id="IPR050638">
    <property type="entry name" value="AA-Vitamin_Transporters"/>
</dbReference>
<sequence length="314" mass="33654">MTKRLIASERRNGHLAMLLFSFLVAGSFSLGGVAMKADIISPLAITSVRFIIATLGVGLLAMATGGISKSAMQAPWRYGILGALFALYFIMMFTGLETASAISISAMFTLTPVLSAGIAYILLRQITTRRVATALSVGALGALWVVFEADISALLAFELGRGEMLYFIGIVAHAIYTPLASRFSRGERAPEFVFFIMIATTAIVLAVSIPDIMATDWSALPMLVWFVILYIALVATTLTGTILIYATMRLDSAKVMAYTYLTPSWVILWEIALGQGVPPVMIFGGIALTTLALYLLLKHEEKPAPIAVVQGAGS</sequence>
<keyword evidence="3 6" id="KW-0812">Transmembrane</keyword>
<feature type="transmembrane region" description="Helical" evidence="6">
    <location>
        <begin position="75"/>
        <end position="96"/>
    </location>
</feature>
<evidence type="ECO:0000313" key="8">
    <source>
        <dbReference type="EMBL" id="RPE67206.1"/>
    </source>
</evidence>
<evidence type="ECO:0000256" key="4">
    <source>
        <dbReference type="ARBA" id="ARBA00022989"/>
    </source>
</evidence>
<dbReference type="GO" id="GO:0016020">
    <property type="term" value="C:membrane"/>
    <property type="evidence" value="ECO:0007669"/>
    <property type="project" value="UniProtKB-SubCell"/>
</dbReference>
<feature type="transmembrane region" description="Helical" evidence="6">
    <location>
        <begin position="102"/>
        <end position="123"/>
    </location>
</feature>